<dbReference type="SUPFAM" id="SSF46785">
    <property type="entry name" value="Winged helix' DNA-binding domain"/>
    <property type="match status" value="1"/>
</dbReference>
<evidence type="ECO:0000256" key="2">
    <source>
        <dbReference type="ARBA" id="ARBA00023015"/>
    </source>
</evidence>
<comment type="similarity">
    <text evidence="1">Belongs to the LysR transcriptional regulatory family.</text>
</comment>
<organism evidence="6 7">
    <name type="scientific">Chitiniphilus purpureus</name>
    <dbReference type="NCBI Taxonomy" id="2981137"/>
    <lineage>
        <taxon>Bacteria</taxon>
        <taxon>Pseudomonadati</taxon>
        <taxon>Pseudomonadota</taxon>
        <taxon>Betaproteobacteria</taxon>
        <taxon>Neisseriales</taxon>
        <taxon>Chitinibacteraceae</taxon>
        <taxon>Chitiniphilus</taxon>
    </lineage>
</organism>
<evidence type="ECO:0000313" key="7">
    <source>
        <dbReference type="Proteomes" id="UP001061302"/>
    </source>
</evidence>
<dbReference type="EMBL" id="CP106753">
    <property type="protein sequence ID" value="UXY17208.1"/>
    <property type="molecule type" value="Genomic_DNA"/>
</dbReference>
<dbReference type="PROSITE" id="PS50931">
    <property type="entry name" value="HTH_LYSR"/>
    <property type="match status" value="1"/>
</dbReference>
<proteinExistence type="inferred from homology"/>
<dbReference type="InterPro" id="IPR036390">
    <property type="entry name" value="WH_DNA-bd_sf"/>
</dbReference>
<evidence type="ECO:0000259" key="5">
    <source>
        <dbReference type="PROSITE" id="PS50931"/>
    </source>
</evidence>
<accession>A0ABY6DSJ9</accession>
<dbReference type="PANTHER" id="PTHR30537">
    <property type="entry name" value="HTH-TYPE TRANSCRIPTIONAL REGULATOR"/>
    <property type="match status" value="1"/>
</dbReference>
<dbReference type="InterPro" id="IPR000847">
    <property type="entry name" value="LysR_HTH_N"/>
</dbReference>
<evidence type="ECO:0000313" key="6">
    <source>
        <dbReference type="EMBL" id="UXY17208.1"/>
    </source>
</evidence>
<dbReference type="RefSeq" id="WP_263126639.1">
    <property type="nucleotide sequence ID" value="NZ_CP106753.1"/>
</dbReference>
<evidence type="ECO:0000256" key="3">
    <source>
        <dbReference type="ARBA" id="ARBA00023125"/>
    </source>
</evidence>
<dbReference type="InterPro" id="IPR005119">
    <property type="entry name" value="LysR_subst-bd"/>
</dbReference>
<dbReference type="InterPro" id="IPR058163">
    <property type="entry name" value="LysR-type_TF_proteobact-type"/>
</dbReference>
<dbReference type="Pfam" id="PF03466">
    <property type="entry name" value="LysR_substrate"/>
    <property type="match status" value="1"/>
</dbReference>
<reference evidence="6" key="1">
    <citation type="submission" date="2022-10" db="EMBL/GenBank/DDBJ databases">
        <title>Chitiniphilus purpureus sp. nov., a novel chitin-degrading bacterium isolated from crawfish pond sediment.</title>
        <authorList>
            <person name="Li K."/>
        </authorList>
    </citation>
    <scope>NUCLEOTIDE SEQUENCE</scope>
    <source>
        <strain evidence="6">CD1</strain>
    </source>
</reference>
<keyword evidence="3" id="KW-0238">DNA-binding</keyword>
<keyword evidence="2" id="KW-0805">Transcription regulation</keyword>
<dbReference type="InterPro" id="IPR036388">
    <property type="entry name" value="WH-like_DNA-bd_sf"/>
</dbReference>
<dbReference type="Gene3D" id="3.40.190.290">
    <property type="match status" value="1"/>
</dbReference>
<dbReference type="PANTHER" id="PTHR30537:SF72">
    <property type="entry name" value="LYSR FAMILY TRANSCRIPTIONAL REGULATOR"/>
    <property type="match status" value="1"/>
</dbReference>
<feature type="domain" description="HTH lysR-type" evidence="5">
    <location>
        <begin position="1"/>
        <end position="59"/>
    </location>
</feature>
<keyword evidence="4" id="KW-0804">Transcription</keyword>
<dbReference type="PRINTS" id="PR00039">
    <property type="entry name" value="HTHLYSR"/>
</dbReference>
<protein>
    <submittedName>
        <fullName evidence="6">LysR family transcriptional regulator</fullName>
    </submittedName>
</protein>
<keyword evidence="7" id="KW-1185">Reference proteome</keyword>
<name>A0ABY6DSJ9_9NEIS</name>
<dbReference type="Proteomes" id="UP001061302">
    <property type="component" value="Chromosome"/>
</dbReference>
<dbReference type="Gene3D" id="1.10.10.10">
    <property type="entry name" value="Winged helix-like DNA-binding domain superfamily/Winged helix DNA-binding domain"/>
    <property type="match status" value="1"/>
</dbReference>
<dbReference type="Pfam" id="PF00126">
    <property type="entry name" value="HTH_1"/>
    <property type="match status" value="1"/>
</dbReference>
<gene>
    <name evidence="6" type="ORF">N8I74_09430</name>
</gene>
<dbReference type="SUPFAM" id="SSF53850">
    <property type="entry name" value="Periplasmic binding protein-like II"/>
    <property type="match status" value="1"/>
</dbReference>
<evidence type="ECO:0000256" key="4">
    <source>
        <dbReference type="ARBA" id="ARBA00023163"/>
    </source>
</evidence>
<evidence type="ECO:0000256" key="1">
    <source>
        <dbReference type="ARBA" id="ARBA00009437"/>
    </source>
</evidence>
<dbReference type="CDD" id="cd08422">
    <property type="entry name" value="PBP2_CrgA_like"/>
    <property type="match status" value="1"/>
</dbReference>
<sequence>MRNLQGLVSFVEAARAGSFSAAAHKLGVSPAAVSKNVLRLEQQLQVRLFTRSTRRLVLTPEGSAFLGKAGAALAMLDEAVLEAAQTAQEPIGRVRISAGISFGRTFVLPLLPALATRHPRLEVELHLDNRPTDLAAEGFDLGLRGGVLADSGLIARRICPLHSVLVASPGYLHRFGIPRRPEDLQQHRLLGVRFTSGHTAPWHFRSRHDDPPLEFSPDAQIWSSDPDALKDMAAMDAGIAQAGLLHAAPLLRSGQLKVLLHDDYDHGAREMALCYPHRKLLSPRVKAVIDALLTHFQAQPDLQLTAHTMPPAWRAD</sequence>